<reference evidence="1 2" key="1">
    <citation type="submission" date="2020-03" db="EMBL/GenBank/DDBJ databases">
        <authorList>
            <person name="Wang L."/>
            <person name="He N."/>
            <person name="Li Y."/>
            <person name="Fang Y."/>
            <person name="Zhang F."/>
        </authorList>
    </citation>
    <scope>NUCLEOTIDE SEQUENCE [LARGE SCALE GENOMIC DNA]</scope>
    <source>
        <strain evidence="2">hsmgli-8</strain>
    </source>
</reference>
<name>A0ABX0Y8L3_9PSED</name>
<organism evidence="1 2">
    <name type="scientific">Pseudomonas quercus</name>
    <dbReference type="NCBI Taxonomy" id="2722792"/>
    <lineage>
        <taxon>Bacteria</taxon>
        <taxon>Pseudomonadati</taxon>
        <taxon>Pseudomonadota</taxon>
        <taxon>Gammaproteobacteria</taxon>
        <taxon>Pseudomonadales</taxon>
        <taxon>Pseudomonadaceae</taxon>
        <taxon>Pseudomonas</taxon>
    </lineage>
</organism>
<proteinExistence type="predicted"/>
<evidence type="ECO:0000313" key="1">
    <source>
        <dbReference type="EMBL" id="NJO99654.1"/>
    </source>
</evidence>
<accession>A0ABX0Y8L3</accession>
<gene>
    <name evidence="1" type="ORF">HBH25_02085</name>
</gene>
<dbReference type="Pfam" id="PF07865">
    <property type="entry name" value="DUF1652"/>
    <property type="match status" value="1"/>
</dbReference>
<keyword evidence="2" id="KW-1185">Reference proteome</keyword>
<evidence type="ECO:0000313" key="2">
    <source>
        <dbReference type="Proteomes" id="UP000746535"/>
    </source>
</evidence>
<protein>
    <submittedName>
        <fullName evidence="1">DUF1652 domain-containing protein</fullName>
    </submittedName>
</protein>
<dbReference type="EMBL" id="JAAVJI010000001">
    <property type="protein sequence ID" value="NJO99654.1"/>
    <property type="molecule type" value="Genomic_DNA"/>
</dbReference>
<dbReference type="InterPro" id="IPR012448">
    <property type="entry name" value="DUF1652"/>
</dbReference>
<dbReference type="RefSeq" id="WP_168081000.1">
    <property type="nucleotide sequence ID" value="NZ_JAAVJI010000001.1"/>
</dbReference>
<sequence>MLSTLELRNIIESSFLPQRCQCTQSADQKLTVRVFGAGADRSDFTVTGINLRELNSSRAISNLIAGLRRDLSSSQVLQPAQQRRYAAASA</sequence>
<dbReference type="Proteomes" id="UP000746535">
    <property type="component" value="Unassembled WGS sequence"/>
</dbReference>
<comment type="caution">
    <text evidence="1">The sequence shown here is derived from an EMBL/GenBank/DDBJ whole genome shotgun (WGS) entry which is preliminary data.</text>
</comment>